<dbReference type="EMBL" id="CP009455">
    <property type="protein sequence ID" value="AIR91284.1"/>
    <property type="molecule type" value="Genomic_DNA"/>
</dbReference>
<keyword evidence="3" id="KW-1185">Reference proteome</keyword>
<protein>
    <submittedName>
        <fullName evidence="2">Lipoprotein</fullName>
    </submittedName>
</protein>
<evidence type="ECO:0000256" key="1">
    <source>
        <dbReference type="SAM" id="SignalP"/>
    </source>
</evidence>
<reference evidence="2 3" key="1">
    <citation type="submission" date="2014-09" db="EMBL/GenBank/DDBJ databases">
        <authorList>
            <person name="Chan K.-G."/>
        </authorList>
    </citation>
    <scope>NUCLEOTIDE SEQUENCE [LARGE SCALE GENOMIC DNA]</scope>
    <source>
        <strain evidence="2 3">ND07</strain>
    </source>
</reference>
<feature type="signal peptide" evidence="1">
    <location>
        <begin position="1"/>
        <end position="23"/>
    </location>
</feature>
<dbReference type="Proteomes" id="UP000029493">
    <property type="component" value="Chromosome"/>
</dbReference>
<evidence type="ECO:0000313" key="3">
    <source>
        <dbReference type="Proteomes" id="UP000029493"/>
    </source>
</evidence>
<keyword evidence="1" id="KW-0732">Signal</keyword>
<sequence>MRALVPMAVALLMVGCASSTMQAARTGAPTAQLESRKAPDRVAQCIQYSWQDEAVFGVDASGYLDPRKEGGFTVYTREAEAFVDVYAQGAGSRVDFYAKQQDAGALRRKAAAATCL</sequence>
<evidence type="ECO:0000313" key="2">
    <source>
        <dbReference type="EMBL" id="AIR91284.1"/>
    </source>
</evidence>
<dbReference type="KEGG" id="psw:LK03_19315"/>
<dbReference type="OrthoDB" id="6000523at2"/>
<accession>A0A089WVM1</accession>
<keyword evidence="2" id="KW-0449">Lipoprotein</keyword>
<organism evidence="2 3">
    <name type="scientific">Pseudomonas cremoricolorata</name>
    <dbReference type="NCBI Taxonomy" id="157783"/>
    <lineage>
        <taxon>Bacteria</taxon>
        <taxon>Pseudomonadati</taxon>
        <taxon>Pseudomonadota</taxon>
        <taxon>Gammaproteobacteria</taxon>
        <taxon>Pseudomonadales</taxon>
        <taxon>Pseudomonadaceae</taxon>
        <taxon>Pseudomonas</taxon>
    </lineage>
</organism>
<name>A0A089WVM1_9PSED</name>
<dbReference type="PROSITE" id="PS51257">
    <property type="entry name" value="PROKAR_LIPOPROTEIN"/>
    <property type="match status" value="1"/>
</dbReference>
<feature type="chain" id="PRO_5001851265" evidence="1">
    <location>
        <begin position="24"/>
        <end position="116"/>
    </location>
</feature>
<dbReference type="RefSeq" id="WP_038414033.1">
    <property type="nucleotide sequence ID" value="NZ_CP009455.1"/>
</dbReference>
<gene>
    <name evidence="2" type="ORF">LK03_19315</name>
</gene>
<dbReference type="AlphaFoldDB" id="A0A089WVM1"/>
<proteinExistence type="predicted"/>